<proteinExistence type="inferred from homology"/>
<keyword evidence="3" id="KW-0813">Transport</keyword>
<reference evidence="11 12" key="1">
    <citation type="submission" date="2016-10" db="EMBL/GenBank/DDBJ databases">
        <title>The genome sequence of Colletotrichum fioriniae PJ7.</title>
        <authorList>
            <person name="Baroncelli R."/>
        </authorList>
    </citation>
    <scope>NUCLEOTIDE SEQUENCE [LARGE SCALE GENOMIC DNA]</scope>
    <source>
        <strain evidence="11 12">IMI 384185</strain>
    </source>
</reference>
<keyword evidence="12" id="KW-1185">Reference proteome</keyword>
<comment type="subcellular location">
    <subcellularLocation>
        <location evidence="1">Membrane</location>
        <topology evidence="1">Multi-pass membrane protein</topology>
    </subcellularLocation>
</comment>
<organism evidence="11 12">
    <name type="scientific">Colletotrichum paranaense</name>
    <dbReference type="NCBI Taxonomy" id="1914294"/>
    <lineage>
        <taxon>Eukaryota</taxon>
        <taxon>Fungi</taxon>
        <taxon>Dikarya</taxon>
        <taxon>Ascomycota</taxon>
        <taxon>Pezizomycotina</taxon>
        <taxon>Sordariomycetes</taxon>
        <taxon>Hypocreomycetidae</taxon>
        <taxon>Glomerellales</taxon>
        <taxon>Glomerellaceae</taxon>
        <taxon>Colletotrichum</taxon>
        <taxon>Colletotrichum acutatum species complex</taxon>
    </lineage>
</organism>
<feature type="transmembrane region" description="Helical" evidence="10">
    <location>
        <begin position="143"/>
        <end position="163"/>
    </location>
</feature>
<name>A0ABQ9S951_9PEZI</name>
<feature type="transmembrane region" description="Helical" evidence="10">
    <location>
        <begin position="531"/>
        <end position="551"/>
    </location>
</feature>
<feature type="transmembrane region" description="Helical" evidence="10">
    <location>
        <begin position="641"/>
        <end position="663"/>
    </location>
</feature>
<dbReference type="Pfam" id="PF11951">
    <property type="entry name" value="Fungal_trans_2"/>
    <property type="match status" value="1"/>
</dbReference>
<evidence type="ECO:0000256" key="1">
    <source>
        <dbReference type="ARBA" id="ARBA00004141"/>
    </source>
</evidence>
<sequence>MGTLNEKTGDTIDVVTPADANLQRESFDEKVSIDDVARQLNATPEEVLEARELSRSLSLEEARSSAERLVQQHGLDPNFPAGALERLKEFLANEDILANPDSHSREISEAKIEVSLLTSNSPYAEVRAVVDPHDDASMPVATIRAWTIGLFFVVFIAFINQLFSVRQPSITLRAEVVQLLAYPVGKAAEKWLPDVGFTLFGVRHSLNPGPFNKKEHMLISIMASVGKTLPSSRYIIFTQWMDRYFGQKYAKSFSYQILLALSTNLMGFGLAGLCRRFLVYPSFCLWPASLVTIALNSSLHNEANHPVPGPFKKIYNMSRYRLFMVAFAAMFVWFWFPDYIFGALSLFNWIAWIAPNNFTLTAITGVNKGLGFNPIPTFDWNVATHVVQPLVVPFRVTFNTFIGVFLGGITIIGLYWTNAYNTAYLPINSNLMYNHFGGSYNVSKILDGRGWLNETKYQAYSPVYLAASSITMYYYFFAVYAATVSYAILYHRHDIALGFRSLWRSFKKEASTDFKDVHTRLMSNYPEVPEWWYLILNLAAIAFGVAAVAAWPTETSVGVVFFGIALALVFVIPTGIIFATTGMEVEFNVLAEFIGGAWEPGNALAMNFFKCFGYVTTAHALDFANDLKLAHYLKIPQRHTFAAQVVAVFVSAFVCTGVMNFQISNIPDLCSTNQKDRFTCPGVNTYFTAAVLFGSLGARKVFGSGGIYTALLSAFPVGFALPFIFYYFQRKFPRTHWFAKIHPVMILSGGISWSPYNIAYMWPAVLPGWLSMVYLRQRYLAFWSKYNYVLSAAFSTAIAIAGVIIFFAWFVSRTTNQLPGVFNSPFWKTLVLQASSTEPAILYAILALGAAHETSNIDACIVKREPSSPETADQQEHLSLQYYNKSIYHLQKHLRTPSTESIRVVLVVCTVYICMEFMQKRYKTGFLHFRHSLQLLGSLLRSSAPTSSCDPADDWFVDVIPRLDIQATLLTNEFYQGAGTKHTSSIWPPMPRLFQSVRDASQSLDGLLFRAYQLQKDGAAAGPAEDAADIFELLATQQSLRNELELWIQAFEIFKARTWNFVIDRERLAYGPLPIYHTMAYIITNTSLNPGNELIFDLYTSHFASVVASARQLIEATSSATMLTPAAESSPENYTHQAEHASDTGLVPPLFFTAVKCRVPRIRRQALELLLASQRQEGIWDAILSARIAKEVMVLEERGLYEGDVDEKRASPDFVIPVLPGPPRIHKLWIEVPEEPRGDILLSIQRIFPEGKRETLGRRFHAEHDYWTSVPVTLRVAKVTEQAK</sequence>
<feature type="transmembrane region" description="Helical" evidence="10">
    <location>
        <begin position="342"/>
        <end position="363"/>
    </location>
</feature>
<feature type="transmembrane region" description="Helical" evidence="10">
    <location>
        <begin position="788"/>
        <end position="811"/>
    </location>
</feature>
<evidence type="ECO:0000256" key="5">
    <source>
        <dbReference type="ARBA" id="ARBA00022856"/>
    </source>
</evidence>
<dbReference type="Proteomes" id="UP001241169">
    <property type="component" value="Unassembled WGS sequence"/>
</dbReference>
<evidence type="ECO:0000256" key="2">
    <source>
        <dbReference type="ARBA" id="ARBA00008807"/>
    </source>
</evidence>
<feature type="transmembrane region" description="Helical" evidence="10">
    <location>
        <begin position="759"/>
        <end position="776"/>
    </location>
</feature>
<feature type="transmembrane region" description="Helical" evidence="10">
    <location>
        <begin position="707"/>
        <end position="728"/>
    </location>
</feature>
<dbReference type="InterPro" id="IPR004648">
    <property type="entry name" value="Oligpept_transpt"/>
</dbReference>
<evidence type="ECO:0000256" key="7">
    <source>
        <dbReference type="ARBA" id="ARBA00022989"/>
    </source>
</evidence>
<evidence type="ECO:0000313" key="12">
    <source>
        <dbReference type="Proteomes" id="UP001241169"/>
    </source>
</evidence>
<dbReference type="NCBIfam" id="TIGR00728">
    <property type="entry name" value="OPT_sfam"/>
    <property type="match status" value="1"/>
</dbReference>
<evidence type="ECO:0000256" key="10">
    <source>
        <dbReference type="SAM" id="Phobius"/>
    </source>
</evidence>
<dbReference type="RefSeq" id="XP_060345173.1">
    <property type="nucleotide sequence ID" value="XM_060496388.1"/>
</dbReference>
<keyword evidence="7 10" id="KW-1133">Transmembrane helix</keyword>
<keyword evidence="8 10" id="KW-0472">Membrane</keyword>
<gene>
    <name evidence="11" type="ORF">CPAR01_12130</name>
</gene>
<feature type="transmembrane region" description="Helical" evidence="10">
    <location>
        <begin position="253"/>
        <end position="271"/>
    </location>
</feature>
<evidence type="ECO:0000256" key="8">
    <source>
        <dbReference type="ARBA" id="ARBA00023136"/>
    </source>
</evidence>
<feature type="transmembrane region" description="Helical" evidence="10">
    <location>
        <begin position="472"/>
        <end position="490"/>
    </location>
</feature>
<keyword evidence="9" id="KW-0539">Nucleus</keyword>
<dbReference type="Pfam" id="PF03169">
    <property type="entry name" value="OPT"/>
    <property type="match status" value="1"/>
</dbReference>
<protein>
    <submittedName>
        <fullName evidence="11">OPT oligopeptide transporter</fullName>
    </submittedName>
</protein>
<keyword evidence="4 10" id="KW-0812">Transmembrane</keyword>
<comment type="similarity">
    <text evidence="2">Belongs to the oligopeptide OPT transporter family.</text>
</comment>
<dbReference type="PANTHER" id="PTHR22601">
    <property type="entry name" value="ISP4 LIKE PROTEIN"/>
    <property type="match status" value="1"/>
</dbReference>
<evidence type="ECO:0000313" key="11">
    <source>
        <dbReference type="EMBL" id="KAK1529818.1"/>
    </source>
</evidence>
<dbReference type="NCBIfam" id="TIGR00727">
    <property type="entry name" value="ISP4_OPT"/>
    <property type="match status" value="1"/>
</dbReference>
<feature type="transmembrane region" description="Helical" evidence="10">
    <location>
        <begin position="396"/>
        <end position="416"/>
    </location>
</feature>
<dbReference type="GeneID" id="85380287"/>
<comment type="caution">
    <text evidence="11">The sequence shown here is derived from an EMBL/GenBank/DDBJ whole genome shotgun (WGS) entry which is preliminary data.</text>
</comment>
<evidence type="ECO:0000256" key="3">
    <source>
        <dbReference type="ARBA" id="ARBA00022448"/>
    </source>
</evidence>
<accession>A0ABQ9S951</accession>
<keyword evidence="5" id="KW-0571">Peptide transport</keyword>
<feature type="transmembrane region" description="Helical" evidence="10">
    <location>
        <begin position="557"/>
        <end position="579"/>
    </location>
</feature>
<evidence type="ECO:0000256" key="6">
    <source>
        <dbReference type="ARBA" id="ARBA00022927"/>
    </source>
</evidence>
<evidence type="ECO:0000256" key="9">
    <source>
        <dbReference type="ARBA" id="ARBA00023242"/>
    </source>
</evidence>
<feature type="transmembrane region" description="Helical" evidence="10">
    <location>
        <begin position="320"/>
        <end position="336"/>
    </location>
</feature>
<dbReference type="EMBL" id="MOPA01000010">
    <property type="protein sequence ID" value="KAK1529818.1"/>
    <property type="molecule type" value="Genomic_DNA"/>
</dbReference>
<dbReference type="InterPro" id="IPR004813">
    <property type="entry name" value="OPT"/>
</dbReference>
<dbReference type="InterPro" id="IPR021858">
    <property type="entry name" value="Fun_TF"/>
</dbReference>
<keyword evidence="6" id="KW-0653">Protein transport</keyword>
<evidence type="ECO:0000256" key="4">
    <source>
        <dbReference type="ARBA" id="ARBA00022692"/>
    </source>
</evidence>